<protein>
    <submittedName>
        <fullName evidence="2">Uncharacterized protein</fullName>
    </submittedName>
</protein>
<reference evidence="2 3" key="1">
    <citation type="journal article" date="2019" name="Emerg. Microbes Infect.">
        <title>Comprehensive subspecies identification of 175 nontuberculous mycobacteria species based on 7547 genomic profiles.</title>
        <authorList>
            <person name="Matsumoto Y."/>
            <person name="Kinjo T."/>
            <person name="Motooka D."/>
            <person name="Nabeya D."/>
            <person name="Jung N."/>
            <person name="Uechi K."/>
            <person name="Horii T."/>
            <person name="Iida T."/>
            <person name="Fujita J."/>
            <person name="Nakamura S."/>
        </authorList>
    </citation>
    <scope>NUCLEOTIDE SEQUENCE [LARGE SCALE GENOMIC DNA]</scope>
    <source>
        <strain evidence="2 3">JCM 17783</strain>
    </source>
</reference>
<name>A0A7I7QEP3_9MYCO</name>
<dbReference type="EMBL" id="AP022587">
    <property type="protein sequence ID" value="BBY24788.1"/>
    <property type="molecule type" value="Genomic_DNA"/>
</dbReference>
<feature type="compositionally biased region" description="Basic residues" evidence="1">
    <location>
        <begin position="1"/>
        <end position="11"/>
    </location>
</feature>
<dbReference type="KEGG" id="msto:MSTO_49930"/>
<organism evidence="2 3">
    <name type="scientific">Mycobacterium stomatepiae</name>
    <dbReference type="NCBI Taxonomy" id="470076"/>
    <lineage>
        <taxon>Bacteria</taxon>
        <taxon>Bacillati</taxon>
        <taxon>Actinomycetota</taxon>
        <taxon>Actinomycetes</taxon>
        <taxon>Mycobacteriales</taxon>
        <taxon>Mycobacteriaceae</taxon>
        <taxon>Mycobacterium</taxon>
        <taxon>Mycobacterium simiae complex</taxon>
    </lineage>
</organism>
<evidence type="ECO:0000313" key="3">
    <source>
        <dbReference type="Proteomes" id="UP000467130"/>
    </source>
</evidence>
<feature type="region of interest" description="Disordered" evidence="1">
    <location>
        <begin position="1"/>
        <end position="24"/>
    </location>
</feature>
<evidence type="ECO:0000313" key="2">
    <source>
        <dbReference type="EMBL" id="BBY24788.1"/>
    </source>
</evidence>
<sequence>MAARESRRRSGTRAGDEVASPDRAQAEQFAKILRRELAELSENLVAAEVERHLRCESEGYVDPPKRLIAAQDRIADIRRMLNTLTARFPGT</sequence>
<accession>A0A7I7QEP3</accession>
<evidence type="ECO:0000256" key="1">
    <source>
        <dbReference type="SAM" id="MobiDB-lite"/>
    </source>
</evidence>
<keyword evidence="3" id="KW-1185">Reference proteome</keyword>
<dbReference type="Proteomes" id="UP000467130">
    <property type="component" value="Chromosome"/>
</dbReference>
<gene>
    <name evidence="2" type="ORF">MSTO_49930</name>
</gene>
<proteinExistence type="predicted"/>
<dbReference type="AlphaFoldDB" id="A0A7I7QEP3"/>